<dbReference type="RefSeq" id="WP_289505591.1">
    <property type="nucleotide sequence ID" value="NZ_CP116805.1"/>
</dbReference>
<dbReference type="Proteomes" id="UP001217500">
    <property type="component" value="Chromosome"/>
</dbReference>
<reference evidence="8" key="1">
    <citation type="submission" date="2023-01" db="EMBL/GenBank/DDBJ databases">
        <title>The genome sequence of Kordiimonadaceae bacterium 6D33.</title>
        <authorList>
            <person name="Liu Y."/>
        </authorList>
    </citation>
    <scope>NUCLEOTIDE SEQUENCE</scope>
    <source>
        <strain evidence="8">6D33</strain>
    </source>
</reference>
<proteinExistence type="inferred from homology"/>
<evidence type="ECO:0000256" key="2">
    <source>
        <dbReference type="ARBA" id="ARBA00022475"/>
    </source>
</evidence>
<evidence type="ECO:0000256" key="5">
    <source>
        <dbReference type="ARBA" id="ARBA00023139"/>
    </source>
</evidence>
<organism evidence="8 9">
    <name type="scientific">Gimibacter soli</name>
    <dbReference type="NCBI Taxonomy" id="3024400"/>
    <lineage>
        <taxon>Bacteria</taxon>
        <taxon>Pseudomonadati</taxon>
        <taxon>Pseudomonadota</taxon>
        <taxon>Alphaproteobacteria</taxon>
        <taxon>Kordiimonadales</taxon>
        <taxon>Temperatibacteraceae</taxon>
        <taxon>Gimibacter</taxon>
    </lineage>
</organism>
<dbReference type="GO" id="GO:0016020">
    <property type="term" value="C:membrane"/>
    <property type="evidence" value="ECO:0007669"/>
    <property type="project" value="InterPro"/>
</dbReference>
<keyword evidence="4" id="KW-0472">Membrane</keyword>
<accession>A0AAE9XXT4</accession>
<keyword evidence="6 8" id="KW-0449">Lipoprotein</keyword>
<feature type="chain" id="PRO_5042182468" evidence="7">
    <location>
        <begin position="20"/>
        <end position="43"/>
    </location>
</feature>
<dbReference type="AlphaFoldDB" id="A0AAE9XXT4"/>
<feature type="signal peptide" evidence="7">
    <location>
        <begin position="1"/>
        <end position="19"/>
    </location>
</feature>
<evidence type="ECO:0000256" key="4">
    <source>
        <dbReference type="ARBA" id="ARBA00023136"/>
    </source>
</evidence>
<dbReference type="PROSITE" id="PS51257">
    <property type="entry name" value="PROKAR_LIPOPROTEIN"/>
    <property type="match status" value="1"/>
</dbReference>
<keyword evidence="9" id="KW-1185">Reference proteome</keyword>
<dbReference type="GO" id="GO:0009636">
    <property type="term" value="P:response to toxic substance"/>
    <property type="evidence" value="ECO:0007669"/>
    <property type="project" value="InterPro"/>
</dbReference>
<evidence type="ECO:0000256" key="7">
    <source>
        <dbReference type="SAM" id="SignalP"/>
    </source>
</evidence>
<evidence type="ECO:0000313" key="9">
    <source>
        <dbReference type="Proteomes" id="UP001217500"/>
    </source>
</evidence>
<dbReference type="EMBL" id="CP116805">
    <property type="protein sequence ID" value="WCL55734.1"/>
    <property type="molecule type" value="Genomic_DNA"/>
</dbReference>
<evidence type="ECO:0000256" key="3">
    <source>
        <dbReference type="ARBA" id="ARBA00022729"/>
    </source>
</evidence>
<evidence type="ECO:0000256" key="1">
    <source>
        <dbReference type="ARBA" id="ARBA00010296"/>
    </source>
</evidence>
<keyword evidence="3 7" id="KW-0732">Signal</keyword>
<comment type="similarity">
    <text evidence="1">Belongs to the EcnA/EcnB lipoprotein family.</text>
</comment>
<dbReference type="InterPro" id="IPR012556">
    <property type="entry name" value="Entericidin"/>
</dbReference>
<name>A0AAE9XXT4_9PROT</name>
<sequence length="43" mass="4428">MKKTLFILLMPLMALFAVAGCNTIEGAGEDLESAGDAISDAAK</sequence>
<dbReference type="Pfam" id="PF08085">
    <property type="entry name" value="Entericidin"/>
    <property type="match status" value="1"/>
</dbReference>
<dbReference type="KEGG" id="gso:PH603_08190"/>
<protein>
    <submittedName>
        <fullName evidence="8">Entericidin A/B family lipoprotein</fullName>
    </submittedName>
</protein>
<gene>
    <name evidence="8" type="ORF">PH603_08190</name>
</gene>
<keyword evidence="2" id="KW-1003">Cell membrane</keyword>
<keyword evidence="5" id="KW-0564">Palmitate</keyword>
<evidence type="ECO:0000313" key="8">
    <source>
        <dbReference type="EMBL" id="WCL55734.1"/>
    </source>
</evidence>
<evidence type="ECO:0000256" key="6">
    <source>
        <dbReference type="ARBA" id="ARBA00023288"/>
    </source>
</evidence>